<organism evidence="2 3">
    <name type="scientific">Sphingobacterium corticis</name>
    <dbReference type="NCBI Taxonomy" id="1812823"/>
    <lineage>
        <taxon>Bacteria</taxon>
        <taxon>Pseudomonadati</taxon>
        <taxon>Bacteroidota</taxon>
        <taxon>Sphingobacteriia</taxon>
        <taxon>Sphingobacteriales</taxon>
        <taxon>Sphingobacteriaceae</taxon>
        <taxon>Sphingobacterium</taxon>
    </lineage>
</organism>
<dbReference type="InterPro" id="IPR051396">
    <property type="entry name" value="Bact_Antivir_Def_Nuclease"/>
</dbReference>
<dbReference type="Proteomes" id="UP001597393">
    <property type="component" value="Unassembled WGS sequence"/>
</dbReference>
<accession>A0ABW5NKX9</accession>
<keyword evidence="3" id="KW-1185">Reference proteome</keyword>
<proteinExistence type="predicted"/>
<evidence type="ECO:0000259" key="1">
    <source>
        <dbReference type="Pfam" id="PF13175"/>
    </source>
</evidence>
<evidence type="ECO:0000313" key="2">
    <source>
        <dbReference type="EMBL" id="MFD2599040.1"/>
    </source>
</evidence>
<dbReference type="RefSeq" id="WP_380869169.1">
    <property type="nucleotide sequence ID" value="NZ_JBHUMA010000006.1"/>
</dbReference>
<dbReference type="PANTHER" id="PTHR43581:SF2">
    <property type="entry name" value="EXCINUCLEASE ATPASE SUBUNIT"/>
    <property type="match status" value="1"/>
</dbReference>
<name>A0ABW5NKX9_9SPHI</name>
<feature type="domain" description="Endonuclease GajA/Old nuclease/RecF-like AAA" evidence="1">
    <location>
        <begin position="16"/>
        <end position="440"/>
    </location>
</feature>
<dbReference type="PANTHER" id="PTHR43581">
    <property type="entry name" value="ATP/GTP PHOSPHATASE"/>
    <property type="match status" value="1"/>
</dbReference>
<dbReference type="SUPFAM" id="SSF52540">
    <property type="entry name" value="P-loop containing nucleoside triphosphate hydrolases"/>
    <property type="match status" value="1"/>
</dbReference>
<dbReference type="Pfam" id="PF13175">
    <property type="entry name" value="AAA_15"/>
    <property type="match status" value="1"/>
</dbReference>
<dbReference type="EMBL" id="JBHUMA010000006">
    <property type="protein sequence ID" value="MFD2599040.1"/>
    <property type="molecule type" value="Genomic_DNA"/>
</dbReference>
<dbReference type="InterPro" id="IPR027417">
    <property type="entry name" value="P-loop_NTPase"/>
</dbReference>
<sequence>MRILKFVGTKIHDYINIDVEFNHDLSIVTGVNGSGKTTAILLLQAILCPNVKDLISIPFEKLALSIFYDGLEHHITLVTEGDNINININSIDVPMIINKRKLEEYDYIQYKQKDGIEVNDYLLKSIAPHPVIDFIQRLPSPIFIGLERRIDESQSDKDDFLMERRMFMNKSRHAISQYRRQYKGTLGVSLLETEFLVQSMYKTIKKIDDGYTAAIQKQILLSYFDYMTFDPKKDIANLDNYNEKLQLLSRRHEIEQTLRKIGYDNNAFVQKLQPFFEKLERLIDSIKPMETERSGISIEWLINRSQVDKLATLVEIIDDYNKKASKAFRPITKFVDIINSFIKDTGKKIYIDQVGHLFIKRPNGRDVSIDALSSGERQIVILFANVMFNRFSSQSQENILIIDEPELSLHIRWQDIFIEKLLIASEKTQFILATHSPDIVGDYKSKGVKINKNKKNAQ</sequence>
<dbReference type="CDD" id="cd00267">
    <property type="entry name" value="ABC_ATPase"/>
    <property type="match status" value="1"/>
</dbReference>
<dbReference type="InterPro" id="IPR041685">
    <property type="entry name" value="AAA_GajA/Old/RecF-like"/>
</dbReference>
<gene>
    <name evidence="2" type="ORF">ACFSQ3_08750</name>
</gene>
<dbReference type="Gene3D" id="3.40.50.300">
    <property type="entry name" value="P-loop containing nucleotide triphosphate hydrolases"/>
    <property type="match status" value="1"/>
</dbReference>
<comment type="caution">
    <text evidence="2">The sequence shown here is derived from an EMBL/GenBank/DDBJ whole genome shotgun (WGS) entry which is preliminary data.</text>
</comment>
<evidence type="ECO:0000313" key="3">
    <source>
        <dbReference type="Proteomes" id="UP001597393"/>
    </source>
</evidence>
<reference evidence="3" key="1">
    <citation type="journal article" date="2019" name="Int. J. Syst. Evol. Microbiol.">
        <title>The Global Catalogue of Microorganisms (GCM) 10K type strain sequencing project: providing services to taxonomists for standard genome sequencing and annotation.</title>
        <authorList>
            <consortium name="The Broad Institute Genomics Platform"/>
            <consortium name="The Broad Institute Genome Sequencing Center for Infectious Disease"/>
            <person name="Wu L."/>
            <person name="Ma J."/>
        </authorList>
    </citation>
    <scope>NUCLEOTIDE SEQUENCE [LARGE SCALE GENOMIC DNA]</scope>
    <source>
        <strain evidence="3">KCTC 42248</strain>
    </source>
</reference>
<protein>
    <submittedName>
        <fullName evidence="2">AAA family ATPase</fullName>
    </submittedName>
</protein>